<keyword evidence="2 5" id="KW-0378">Hydrolase</keyword>
<dbReference type="InterPro" id="IPR011257">
    <property type="entry name" value="DNA_glycosylase"/>
</dbReference>
<dbReference type="SUPFAM" id="SSF48150">
    <property type="entry name" value="DNA-glycosylase"/>
    <property type="match status" value="1"/>
</dbReference>
<dbReference type="RefSeq" id="WP_184504175.1">
    <property type="nucleotide sequence ID" value="NZ_JACHBT010000003.1"/>
</dbReference>
<dbReference type="EC" id="3.2.2.-" evidence="5"/>
<dbReference type="EMBL" id="JACHBT010000003">
    <property type="protein sequence ID" value="MBB6503763.1"/>
    <property type="molecule type" value="Genomic_DNA"/>
</dbReference>
<dbReference type="AlphaFoldDB" id="A0A7X0MNR9"/>
<dbReference type="GO" id="GO:0006281">
    <property type="term" value="P:DNA repair"/>
    <property type="evidence" value="ECO:0007669"/>
    <property type="project" value="UniProtKB-KW"/>
</dbReference>
<dbReference type="EC" id="4.2.99.18" evidence="5"/>
<evidence type="ECO:0000256" key="1">
    <source>
        <dbReference type="ARBA" id="ARBA00022763"/>
    </source>
</evidence>
<dbReference type="Proteomes" id="UP000522313">
    <property type="component" value="Unassembled WGS sequence"/>
</dbReference>
<proteinExistence type="predicted"/>
<comment type="caution">
    <text evidence="5">The sequence shown here is derived from an EMBL/GenBank/DDBJ whole genome shotgun (WGS) entry which is preliminary data.</text>
</comment>
<dbReference type="GO" id="GO:0140078">
    <property type="term" value="F:class I DNA-(apurinic or apyrimidinic site) endonuclease activity"/>
    <property type="evidence" value="ECO:0007669"/>
    <property type="project" value="UniProtKB-EC"/>
</dbReference>
<keyword evidence="3" id="KW-0234">DNA repair</keyword>
<reference evidence="5 6" key="2">
    <citation type="submission" date="2020-08" db="EMBL/GenBank/DDBJ databases">
        <authorList>
            <person name="Partida-Martinez L."/>
            <person name="Huntemann M."/>
            <person name="Clum A."/>
            <person name="Wang J."/>
            <person name="Palaniappan K."/>
            <person name="Ritter S."/>
            <person name="Chen I.-M."/>
            <person name="Stamatis D."/>
            <person name="Reddy T."/>
            <person name="O'Malley R."/>
            <person name="Daum C."/>
            <person name="Shapiro N."/>
            <person name="Ivanova N."/>
            <person name="Kyrpides N."/>
            <person name="Woyke T."/>
        </authorList>
    </citation>
    <scope>NUCLEOTIDE SEQUENCE [LARGE SCALE GENOMIC DNA]</scope>
    <source>
        <strain evidence="5 6">AS3.13</strain>
    </source>
</reference>
<dbReference type="GO" id="GO:0016799">
    <property type="term" value="F:hydrolase activity, hydrolyzing N-glycosyl compounds"/>
    <property type="evidence" value="ECO:0007669"/>
    <property type="project" value="InterPro"/>
</dbReference>
<gene>
    <name evidence="5" type="ORF">F4693_000718</name>
</gene>
<evidence type="ECO:0000256" key="2">
    <source>
        <dbReference type="ARBA" id="ARBA00022801"/>
    </source>
</evidence>
<evidence type="ECO:0000313" key="5">
    <source>
        <dbReference type="EMBL" id="MBB6503763.1"/>
    </source>
</evidence>
<accession>A0A7X0MNR9</accession>
<keyword evidence="1" id="KW-0227">DNA damage</keyword>
<evidence type="ECO:0000256" key="4">
    <source>
        <dbReference type="ARBA" id="ARBA00023295"/>
    </source>
</evidence>
<protein>
    <submittedName>
        <fullName evidence="5">N-glycosylase/DNA lyase</fullName>
        <ecNumber evidence="5">3.2.2.-</ecNumber>
        <ecNumber evidence="5">4.2.99.18</ecNumber>
    </submittedName>
</protein>
<reference evidence="5 6" key="1">
    <citation type="submission" date="2020-08" db="EMBL/GenBank/DDBJ databases">
        <title>The Agave Microbiome: Exploring the role of microbial communities in plant adaptations to desert environments.</title>
        <authorList>
            <person name="Partida-Martinez L.P."/>
        </authorList>
    </citation>
    <scope>NUCLEOTIDE SEQUENCE [LARGE SCALE GENOMIC DNA]</scope>
    <source>
        <strain evidence="5 6">AS3.13</strain>
    </source>
</reference>
<evidence type="ECO:0000313" key="6">
    <source>
        <dbReference type="Proteomes" id="UP000522313"/>
    </source>
</evidence>
<dbReference type="Gene3D" id="1.10.340.30">
    <property type="entry name" value="Hypothetical protein, domain 2"/>
    <property type="match status" value="1"/>
</dbReference>
<keyword evidence="4 5" id="KW-0326">Glycosidase</keyword>
<sequence length="236" mass="25590">MNAFAPLQLQRAVTAICPDIADRANATPRVRGERRLWWELSCCLLSSQVPYALAAAASDRIAKSDLLILPHADEADLADDLTTLLTTPLSMSGSLRRYRFPHARARQLAATTVAIHASAGSLSELIRVAGTGEAVREWLVANAPGIGPKQASMFVRNVGLSYELAILDRHVLNYMTALDITPTPIPTTSSLPRYLKGETALRVHADDIGVSVGLLDWAIWIVMRVAKTTKKEVLAA</sequence>
<organism evidence="5 6">
    <name type="scientific">Sphingomonas endophytica</name>
    <dbReference type="NCBI Taxonomy" id="869719"/>
    <lineage>
        <taxon>Bacteria</taxon>
        <taxon>Pseudomonadati</taxon>
        <taxon>Pseudomonadota</taxon>
        <taxon>Alphaproteobacteria</taxon>
        <taxon>Sphingomonadales</taxon>
        <taxon>Sphingomonadaceae</taxon>
        <taxon>Sphingomonas</taxon>
    </lineage>
</organism>
<dbReference type="InterPro" id="IPR012092">
    <property type="entry name" value="DNA_glyclase/AP_lyase_Ogg"/>
</dbReference>
<name>A0A7X0MNR9_9SPHN</name>
<evidence type="ECO:0000256" key="3">
    <source>
        <dbReference type="ARBA" id="ARBA00023204"/>
    </source>
</evidence>
<dbReference type="Pfam" id="PF22175">
    <property type="entry name" value="Ogg-HhH"/>
    <property type="match status" value="1"/>
</dbReference>
<keyword evidence="5" id="KW-0456">Lyase</keyword>